<gene>
    <name evidence="3" type="ORF">F0L68_15050</name>
</gene>
<sequence>MTTLENRPVVVGVDGCPDCVLALDWAIEEARLTGRRLVLAHAEPDPYAAPIVEGAWAPAAEAQAVREVSDRILREAANLVRARGYEPPVTTVVHTGRPANVLLDAADGASLMVVGGHRGAMLAELTLGSVSADLVRTSGCPVVAVHGVGEEGGPVVVGVDGTALSEPAVEFAFAFAARRGLAVRAVHAWRGGPSLEHGLGGGPHEEHRRALAESLGGMRERYPDVPVRLDVPARPAVEALLAEASAASLLVVGSRRHSARVGLLLGSVSQAVLRRVSCPVAVVAPSP</sequence>
<comment type="caution">
    <text evidence="3">The sequence shown here is derived from an EMBL/GenBank/DDBJ whole genome shotgun (WGS) entry which is preliminary data.</text>
</comment>
<organism evidence="3 4">
    <name type="scientific">Solihabitans fulvus</name>
    <dbReference type="NCBI Taxonomy" id="1892852"/>
    <lineage>
        <taxon>Bacteria</taxon>
        <taxon>Bacillati</taxon>
        <taxon>Actinomycetota</taxon>
        <taxon>Actinomycetes</taxon>
        <taxon>Pseudonocardiales</taxon>
        <taxon>Pseudonocardiaceae</taxon>
        <taxon>Solihabitans</taxon>
    </lineage>
</organism>
<dbReference type="EMBL" id="VUOB01000024">
    <property type="protein sequence ID" value="KAA2261837.1"/>
    <property type="molecule type" value="Genomic_DNA"/>
</dbReference>
<dbReference type="InterPro" id="IPR014729">
    <property type="entry name" value="Rossmann-like_a/b/a_fold"/>
</dbReference>
<reference evidence="3 4" key="2">
    <citation type="submission" date="2019-09" db="EMBL/GenBank/DDBJ databases">
        <authorList>
            <person name="Jin C."/>
        </authorList>
    </citation>
    <scope>NUCLEOTIDE SEQUENCE [LARGE SCALE GENOMIC DNA]</scope>
    <source>
        <strain evidence="3 4">AN110305</strain>
    </source>
</reference>
<accession>A0A5B2XDS1</accession>
<dbReference type="InterPro" id="IPR006016">
    <property type="entry name" value="UspA"/>
</dbReference>
<comment type="similarity">
    <text evidence="1">Belongs to the universal stress protein A family.</text>
</comment>
<evidence type="ECO:0000313" key="3">
    <source>
        <dbReference type="EMBL" id="KAA2261837.1"/>
    </source>
</evidence>
<proteinExistence type="inferred from homology"/>
<feature type="domain" description="UspA" evidence="2">
    <location>
        <begin position="6"/>
        <end position="146"/>
    </location>
</feature>
<dbReference type="SUPFAM" id="SSF52402">
    <property type="entry name" value="Adenine nucleotide alpha hydrolases-like"/>
    <property type="match status" value="2"/>
</dbReference>
<dbReference type="Pfam" id="PF00582">
    <property type="entry name" value="Usp"/>
    <property type="match status" value="2"/>
</dbReference>
<protein>
    <submittedName>
        <fullName evidence="3">Universal stress protein</fullName>
    </submittedName>
</protein>
<dbReference type="PANTHER" id="PTHR46268:SF6">
    <property type="entry name" value="UNIVERSAL STRESS PROTEIN UP12"/>
    <property type="match status" value="1"/>
</dbReference>
<name>A0A5B2XDS1_9PSEU</name>
<dbReference type="InterPro" id="IPR006015">
    <property type="entry name" value="Universal_stress_UspA"/>
</dbReference>
<keyword evidence="4" id="KW-1185">Reference proteome</keyword>
<reference evidence="3 4" key="1">
    <citation type="submission" date="2019-09" db="EMBL/GenBank/DDBJ databases">
        <title>Goodfellowia gen. nov., a new genus of the Pseudonocardineae related to Actinoalloteichus, containing Goodfellowia coeruleoviolacea gen. nov., comb. nov. gen. nov., comb. nov.</title>
        <authorList>
            <person name="Labeda D."/>
        </authorList>
    </citation>
    <scope>NUCLEOTIDE SEQUENCE [LARGE SCALE GENOMIC DNA]</scope>
    <source>
        <strain evidence="3 4">AN110305</strain>
    </source>
</reference>
<dbReference type="OrthoDB" id="3404132at2"/>
<feature type="domain" description="UspA" evidence="2">
    <location>
        <begin position="154"/>
        <end position="283"/>
    </location>
</feature>
<evidence type="ECO:0000313" key="4">
    <source>
        <dbReference type="Proteomes" id="UP000323454"/>
    </source>
</evidence>
<dbReference type="Gene3D" id="3.40.50.620">
    <property type="entry name" value="HUPs"/>
    <property type="match status" value="2"/>
</dbReference>
<dbReference type="AlphaFoldDB" id="A0A5B2XDS1"/>
<dbReference type="CDD" id="cd00293">
    <property type="entry name" value="USP-like"/>
    <property type="match status" value="1"/>
</dbReference>
<dbReference type="PRINTS" id="PR01438">
    <property type="entry name" value="UNVRSLSTRESS"/>
</dbReference>
<dbReference type="RefSeq" id="WP_149850191.1">
    <property type="nucleotide sequence ID" value="NZ_VUOB01000024.1"/>
</dbReference>
<dbReference type="PANTHER" id="PTHR46268">
    <property type="entry name" value="STRESS RESPONSE PROTEIN NHAX"/>
    <property type="match status" value="1"/>
</dbReference>
<evidence type="ECO:0000256" key="1">
    <source>
        <dbReference type="ARBA" id="ARBA00008791"/>
    </source>
</evidence>
<dbReference type="Proteomes" id="UP000323454">
    <property type="component" value="Unassembled WGS sequence"/>
</dbReference>
<evidence type="ECO:0000259" key="2">
    <source>
        <dbReference type="Pfam" id="PF00582"/>
    </source>
</evidence>